<gene>
    <name evidence="2" type="ORF">ACFFRH_44185</name>
</gene>
<feature type="transmembrane region" description="Helical" evidence="1">
    <location>
        <begin position="6"/>
        <end position="26"/>
    </location>
</feature>
<evidence type="ECO:0000313" key="3">
    <source>
        <dbReference type="Proteomes" id="UP001589610"/>
    </source>
</evidence>
<evidence type="ECO:0000256" key="1">
    <source>
        <dbReference type="SAM" id="Phobius"/>
    </source>
</evidence>
<feature type="non-terminal residue" evidence="2">
    <location>
        <position position="1"/>
    </location>
</feature>
<protein>
    <submittedName>
        <fullName evidence="2">Uncharacterized protein</fullName>
    </submittedName>
</protein>
<feature type="transmembrane region" description="Helical" evidence="1">
    <location>
        <begin position="143"/>
        <end position="165"/>
    </location>
</feature>
<keyword evidence="3" id="KW-1185">Reference proteome</keyword>
<feature type="non-terminal residue" evidence="2">
    <location>
        <position position="424"/>
    </location>
</feature>
<accession>A0ABV5TVQ7</accession>
<feature type="transmembrane region" description="Helical" evidence="1">
    <location>
        <begin position="35"/>
        <end position="54"/>
    </location>
</feature>
<organism evidence="2 3">
    <name type="scientific">Streptosporangium vulgare</name>
    <dbReference type="NCBI Taxonomy" id="46190"/>
    <lineage>
        <taxon>Bacteria</taxon>
        <taxon>Bacillati</taxon>
        <taxon>Actinomycetota</taxon>
        <taxon>Actinomycetes</taxon>
        <taxon>Streptosporangiales</taxon>
        <taxon>Streptosporangiaceae</taxon>
        <taxon>Streptosporangium</taxon>
    </lineage>
</organism>
<proteinExistence type="predicted"/>
<feature type="transmembrane region" description="Helical" evidence="1">
    <location>
        <begin position="324"/>
        <end position="343"/>
    </location>
</feature>
<feature type="transmembrane region" description="Helical" evidence="1">
    <location>
        <begin position="120"/>
        <end position="136"/>
    </location>
</feature>
<evidence type="ECO:0000313" key="2">
    <source>
        <dbReference type="EMBL" id="MFB9682500.1"/>
    </source>
</evidence>
<reference evidence="2 3" key="1">
    <citation type="submission" date="2024-09" db="EMBL/GenBank/DDBJ databases">
        <authorList>
            <person name="Sun Q."/>
            <person name="Mori K."/>
        </authorList>
    </citation>
    <scope>NUCLEOTIDE SEQUENCE [LARGE SCALE GENOMIC DNA]</scope>
    <source>
        <strain evidence="2 3">JCM 3028</strain>
    </source>
</reference>
<feature type="transmembrane region" description="Helical" evidence="1">
    <location>
        <begin position="350"/>
        <end position="369"/>
    </location>
</feature>
<feature type="transmembrane region" description="Helical" evidence="1">
    <location>
        <begin position="292"/>
        <end position="312"/>
    </location>
</feature>
<keyword evidence="1" id="KW-0472">Membrane</keyword>
<dbReference type="EMBL" id="JBHMBS010000110">
    <property type="protein sequence ID" value="MFB9682500.1"/>
    <property type="molecule type" value="Genomic_DNA"/>
</dbReference>
<feature type="transmembrane region" description="Helical" evidence="1">
    <location>
        <begin position="99"/>
        <end position="114"/>
    </location>
</feature>
<dbReference type="Proteomes" id="UP001589610">
    <property type="component" value="Unassembled WGS sequence"/>
</dbReference>
<dbReference type="RefSeq" id="WP_386164178.1">
    <property type="nucleotide sequence ID" value="NZ_JBHMBS010000110.1"/>
</dbReference>
<comment type="caution">
    <text evidence="2">The sequence shown here is derived from an EMBL/GenBank/DDBJ whole genome shotgun (WGS) entry which is preliminary data.</text>
</comment>
<feature type="transmembrane region" description="Helical" evidence="1">
    <location>
        <begin position="259"/>
        <end position="280"/>
    </location>
</feature>
<keyword evidence="1" id="KW-1133">Transmembrane helix</keyword>
<sequence length="424" mass="44538">EPLVLLFRLGMLPMMFALIVLLAMIARRLTGSHPAALLAITGSISVGAASLYLGSSELFTWGGIPDASWTSPTQAFGALLFAPVVLLLVDLLDRGRRGAGGWPLLAVLLLAVMGAKAVYLPLLAAGLLAVVVVEVIRRRRVPWPALTALGMTAACFLVAQVTLFGRVRQGLIVDPLSFARTAWGELTGLGEQVSPPSLSVLAVASLYLSGWAVAWCGILGLLCRPRLLLRPAVVLLLGMGAAGMGAALLLGHPGRSQLFFLWGAYPYLVIVSVYGLLVLLRHARVSRGQAMCSAGAGAVAAYAIPVLCGVRVPLGPDERDTVLYRPYIVLAVAVVLVSAVLVVRCGGLRGWALVTIMLAAIGLPAYVHARGLLVMDRLTGESSHTVGAVASPVPLGALEAGRWLRAHSDPDDLVATDTHCRWGQ</sequence>
<keyword evidence="1" id="KW-0812">Transmembrane</keyword>
<feature type="transmembrane region" description="Helical" evidence="1">
    <location>
        <begin position="234"/>
        <end position="253"/>
    </location>
</feature>
<name>A0ABV5TVQ7_9ACTN</name>
<feature type="transmembrane region" description="Helical" evidence="1">
    <location>
        <begin position="74"/>
        <end position="92"/>
    </location>
</feature>
<feature type="transmembrane region" description="Helical" evidence="1">
    <location>
        <begin position="198"/>
        <end position="222"/>
    </location>
</feature>